<evidence type="ECO:0000313" key="2">
    <source>
        <dbReference type="EMBL" id="CAF5075462.1"/>
    </source>
</evidence>
<comment type="caution">
    <text evidence="1">The sequence shown here is derived from an EMBL/GenBank/DDBJ whole genome shotgun (WGS) entry which is preliminary data.</text>
</comment>
<sequence>AANDDVKQTFSELKQTPYVRAAVNDIDWFLNNSLVQHIDEEYYGQRQTLLHCASKKGYFDLVSLLVEKLSANLNIVD</sequence>
<organism evidence="1 3">
    <name type="scientific">Rotaria socialis</name>
    <dbReference type="NCBI Taxonomy" id="392032"/>
    <lineage>
        <taxon>Eukaryota</taxon>
        <taxon>Metazoa</taxon>
        <taxon>Spiralia</taxon>
        <taxon>Gnathifera</taxon>
        <taxon>Rotifera</taxon>
        <taxon>Eurotatoria</taxon>
        <taxon>Bdelloidea</taxon>
        <taxon>Philodinida</taxon>
        <taxon>Philodinidae</taxon>
        <taxon>Rotaria</taxon>
    </lineage>
</organism>
<evidence type="ECO:0000313" key="1">
    <source>
        <dbReference type="EMBL" id="CAF5075449.1"/>
    </source>
</evidence>
<feature type="non-terminal residue" evidence="1">
    <location>
        <position position="77"/>
    </location>
</feature>
<name>A0A822DN75_9BILA</name>
<dbReference type="EMBL" id="CAJOBR010062446">
    <property type="protein sequence ID" value="CAF5075449.1"/>
    <property type="molecule type" value="Genomic_DNA"/>
</dbReference>
<proteinExistence type="predicted"/>
<dbReference type="Gene3D" id="1.25.40.20">
    <property type="entry name" value="Ankyrin repeat-containing domain"/>
    <property type="match status" value="1"/>
</dbReference>
<dbReference type="EMBL" id="CAJOBR010062453">
    <property type="protein sequence ID" value="CAF5075462.1"/>
    <property type="molecule type" value="Genomic_DNA"/>
</dbReference>
<accession>A0A822DN75</accession>
<evidence type="ECO:0000313" key="3">
    <source>
        <dbReference type="Proteomes" id="UP000663848"/>
    </source>
</evidence>
<protein>
    <submittedName>
        <fullName evidence="1">Uncharacterized protein</fullName>
    </submittedName>
</protein>
<feature type="non-terminal residue" evidence="1">
    <location>
        <position position="1"/>
    </location>
</feature>
<reference evidence="1" key="1">
    <citation type="submission" date="2021-02" db="EMBL/GenBank/DDBJ databases">
        <authorList>
            <person name="Nowell W R."/>
        </authorList>
    </citation>
    <scope>NUCLEOTIDE SEQUENCE</scope>
</reference>
<gene>
    <name evidence="1" type="ORF">QYT958_LOCUS43562</name>
    <name evidence="2" type="ORF">QYT958_LOCUS43563</name>
</gene>
<dbReference type="Proteomes" id="UP000663848">
    <property type="component" value="Unassembled WGS sequence"/>
</dbReference>
<dbReference type="SUPFAM" id="SSF48403">
    <property type="entry name" value="Ankyrin repeat"/>
    <property type="match status" value="1"/>
</dbReference>
<dbReference type="InterPro" id="IPR036770">
    <property type="entry name" value="Ankyrin_rpt-contain_sf"/>
</dbReference>
<dbReference type="InterPro" id="IPR002110">
    <property type="entry name" value="Ankyrin_rpt"/>
</dbReference>
<dbReference type="AlphaFoldDB" id="A0A822DN75"/>
<dbReference type="Pfam" id="PF00023">
    <property type="entry name" value="Ank"/>
    <property type="match status" value="1"/>
</dbReference>